<keyword evidence="4" id="KW-0479">Metal-binding</keyword>
<comment type="caution">
    <text evidence="9">The sequence shown here is derived from an EMBL/GenBank/DDBJ whole genome shotgun (WGS) entry which is preliminary data.</text>
</comment>
<keyword evidence="8" id="KW-1133">Transmembrane helix</keyword>
<dbReference type="PANTHER" id="PTHR24305:SF230">
    <property type="entry name" value="P450, PUTATIVE (EUROFUNG)-RELATED"/>
    <property type="match status" value="1"/>
</dbReference>
<keyword evidence="8" id="KW-0472">Membrane</keyword>
<dbReference type="InterPro" id="IPR001128">
    <property type="entry name" value="Cyt_P450"/>
</dbReference>
<accession>A0ABR0SZW8</accession>
<keyword evidence="7 9" id="KW-0503">Monooxygenase</keyword>
<proteinExistence type="inferred from homology"/>
<dbReference type="InterPro" id="IPR036396">
    <property type="entry name" value="Cyt_P450_sf"/>
</dbReference>
<dbReference type="Proteomes" id="UP001338125">
    <property type="component" value="Unassembled WGS sequence"/>
</dbReference>
<evidence type="ECO:0000313" key="9">
    <source>
        <dbReference type="EMBL" id="KAK5997642.1"/>
    </source>
</evidence>
<dbReference type="Gene3D" id="1.10.630.10">
    <property type="entry name" value="Cytochrome P450"/>
    <property type="match status" value="1"/>
</dbReference>
<keyword evidence="8" id="KW-0812">Transmembrane</keyword>
<evidence type="ECO:0000256" key="2">
    <source>
        <dbReference type="ARBA" id="ARBA00010617"/>
    </source>
</evidence>
<dbReference type="PANTHER" id="PTHR24305">
    <property type="entry name" value="CYTOCHROME P450"/>
    <property type="match status" value="1"/>
</dbReference>
<dbReference type="InterPro" id="IPR050121">
    <property type="entry name" value="Cytochrome_P450_monoxygenase"/>
</dbReference>
<evidence type="ECO:0000256" key="7">
    <source>
        <dbReference type="ARBA" id="ARBA00023033"/>
    </source>
</evidence>
<organism evidence="9 10">
    <name type="scientific">Cladobotryum mycophilum</name>
    <dbReference type="NCBI Taxonomy" id="491253"/>
    <lineage>
        <taxon>Eukaryota</taxon>
        <taxon>Fungi</taxon>
        <taxon>Dikarya</taxon>
        <taxon>Ascomycota</taxon>
        <taxon>Pezizomycotina</taxon>
        <taxon>Sordariomycetes</taxon>
        <taxon>Hypocreomycetidae</taxon>
        <taxon>Hypocreales</taxon>
        <taxon>Hypocreaceae</taxon>
        <taxon>Cladobotryum</taxon>
    </lineage>
</organism>
<evidence type="ECO:0000256" key="5">
    <source>
        <dbReference type="ARBA" id="ARBA00023002"/>
    </source>
</evidence>
<reference evidence="9 10" key="1">
    <citation type="submission" date="2024-01" db="EMBL/GenBank/DDBJ databases">
        <title>Complete genome of Cladobotryum mycophilum ATHUM6906.</title>
        <authorList>
            <person name="Christinaki A.C."/>
            <person name="Myridakis A.I."/>
            <person name="Kouvelis V.N."/>
        </authorList>
    </citation>
    <scope>NUCLEOTIDE SEQUENCE [LARGE SCALE GENOMIC DNA]</scope>
    <source>
        <strain evidence="9 10">ATHUM6906</strain>
    </source>
</reference>
<keyword evidence="10" id="KW-1185">Reference proteome</keyword>
<dbReference type="Pfam" id="PF00067">
    <property type="entry name" value="p450"/>
    <property type="match status" value="1"/>
</dbReference>
<protein>
    <submittedName>
        <fullName evidence="9">Cytochrome P450 monooxygenase 1</fullName>
    </submittedName>
</protein>
<comment type="similarity">
    <text evidence="2">Belongs to the cytochrome P450 family.</text>
</comment>
<dbReference type="EMBL" id="JAVFKD010000002">
    <property type="protein sequence ID" value="KAK5997642.1"/>
    <property type="molecule type" value="Genomic_DNA"/>
</dbReference>
<name>A0ABR0SZW8_9HYPO</name>
<evidence type="ECO:0000256" key="1">
    <source>
        <dbReference type="ARBA" id="ARBA00001971"/>
    </source>
</evidence>
<keyword evidence="6" id="KW-0408">Iron</keyword>
<gene>
    <name evidence="9" type="ORF">PT974_03006</name>
</gene>
<dbReference type="SUPFAM" id="SSF48264">
    <property type="entry name" value="Cytochrome P450"/>
    <property type="match status" value="1"/>
</dbReference>
<evidence type="ECO:0000313" key="10">
    <source>
        <dbReference type="Proteomes" id="UP001338125"/>
    </source>
</evidence>
<sequence>MAILSSESVFGLVAAIGVAIIISNVIWNIFFHPLRHFPGPLIWRATVLGRGFRLISGRLHHDLIDLHQEYGKFVRIGPSELSIHDTQAWKDVYGHQKSNSGPKELPRFKDWYNVVGSATPTIVTADFDKFLMLKNAIAPAFSERNLQATESIIQEQLDLLLRQLKENSENGSKAVDIYSWLNYFSFDLTGSLSFGSTFGCLQNSQYHPWVESVSTHVREVSFLQLLAFLNLSWVPGMIFRNAFFKGLVVNERWTREKIKERLLRESDTLDFFDGLLNLQDKISFDEILYNGAVMIIAGSDTIATLLTGTIYLLLSNSLALEKLKSEVRSSFTTEAEITA</sequence>
<keyword evidence="3" id="KW-0349">Heme</keyword>
<evidence type="ECO:0000256" key="3">
    <source>
        <dbReference type="ARBA" id="ARBA00022617"/>
    </source>
</evidence>
<keyword evidence="5" id="KW-0560">Oxidoreductase</keyword>
<dbReference type="GO" id="GO:0004497">
    <property type="term" value="F:monooxygenase activity"/>
    <property type="evidence" value="ECO:0007669"/>
    <property type="project" value="UniProtKB-KW"/>
</dbReference>
<comment type="cofactor">
    <cofactor evidence="1">
        <name>heme</name>
        <dbReference type="ChEBI" id="CHEBI:30413"/>
    </cofactor>
</comment>
<evidence type="ECO:0000256" key="4">
    <source>
        <dbReference type="ARBA" id="ARBA00022723"/>
    </source>
</evidence>
<evidence type="ECO:0000256" key="8">
    <source>
        <dbReference type="SAM" id="Phobius"/>
    </source>
</evidence>
<evidence type="ECO:0000256" key="6">
    <source>
        <dbReference type="ARBA" id="ARBA00023004"/>
    </source>
</evidence>
<feature type="transmembrane region" description="Helical" evidence="8">
    <location>
        <begin position="12"/>
        <end position="31"/>
    </location>
</feature>